<dbReference type="RefSeq" id="WP_095610348.1">
    <property type="nucleotide sequence ID" value="NZ_NMPM01000020.1"/>
</dbReference>
<keyword evidence="5" id="KW-1185">Reference proteome</keyword>
<sequence length="179" mass="21099">MALKYALLSCLNESRATGYELTQLLRERMGNVWNASHQQTYRELAKLRDEKCVTFEEVPQSDKPDRKVYAITERGRGDLAEWVNEPSERPRVRDPLLLKMFAGELWDIANLKAEIEGHRIHWQATLDRYLAIESRYFSDPENLPFHYRLQHLALLRGIDVNRSWLEWSDNALSVIEKEK</sequence>
<dbReference type="AlphaFoldDB" id="A0A2A2I5Y0"/>
<feature type="domain" description="Transcription regulator PadR C-terminal" evidence="2">
    <location>
        <begin position="92"/>
        <end position="175"/>
    </location>
</feature>
<dbReference type="InterPro" id="IPR018309">
    <property type="entry name" value="Tscrpt_reg_PadR_C"/>
</dbReference>
<dbReference type="Gene3D" id="6.10.140.190">
    <property type="match status" value="1"/>
</dbReference>
<proteinExistence type="predicted"/>
<dbReference type="Gene3D" id="1.10.10.10">
    <property type="entry name" value="Winged helix-like DNA-binding domain superfamily/Winged helix DNA-binding domain"/>
    <property type="match status" value="1"/>
</dbReference>
<dbReference type="InterPro" id="IPR005149">
    <property type="entry name" value="Tscrpt_reg_PadR_N"/>
</dbReference>
<dbReference type="InterPro" id="IPR036390">
    <property type="entry name" value="WH_DNA-bd_sf"/>
</dbReference>
<evidence type="ECO:0000313" key="4">
    <source>
        <dbReference type="EMBL" id="PVY75891.1"/>
    </source>
</evidence>
<evidence type="ECO:0000259" key="2">
    <source>
        <dbReference type="Pfam" id="PF10400"/>
    </source>
</evidence>
<dbReference type="Proteomes" id="UP000245887">
    <property type="component" value="Unassembled WGS sequence"/>
</dbReference>
<dbReference type="Pfam" id="PF10400">
    <property type="entry name" value="Vir_act_alpha_C"/>
    <property type="match status" value="1"/>
</dbReference>
<evidence type="ECO:0000259" key="1">
    <source>
        <dbReference type="Pfam" id="PF03551"/>
    </source>
</evidence>
<dbReference type="EMBL" id="QEKQ01000006">
    <property type="protein sequence ID" value="PVY75891.1"/>
    <property type="molecule type" value="Genomic_DNA"/>
</dbReference>
<dbReference type="Pfam" id="PF03551">
    <property type="entry name" value="PadR"/>
    <property type="match status" value="1"/>
</dbReference>
<dbReference type="SUPFAM" id="SSF46785">
    <property type="entry name" value="Winged helix' DNA-binding domain"/>
    <property type="match status" value="1"/>
</dbReference>
<dbReference type="EMBL" id="NMPM01000020">
    <property type="protein sequence ID" value="PAV26545.1"/>
    <property type="molecule type" value="Genomic_DNA"/>
</dbReference>
<gene>
    <name evidence="4" type="ORF">C8D92_106152</name>
    <name evidence="3" type="ORF">CF392_04880</name>
</gene>
<evidence type="ECO:0000313" key="3">
    <source>
        <dbReference type="EMBL" id="PAV26545.1"/>
    </source>
</evidence>
<dbReference type="PANTHER" id="PTHR43252:SF4">
    <property type="entry name" value="TRANSCRIPTIONAL REGULATORY PROTEIN"/>
    <property type="match status" value="1"/>
</dbReference>
<dbReference type="InterPro" id="IPR036388">
    <property type="entry name" value="WH-like_DNA-bd_sf"/>
</dbReference>
<protein>
    <submittedName>
        <fullName evidence="3 4">Transcriptional regulator</fullName>
    </submittedName>
</protein>
<reference evidence="4 6" key="2">
    <citation type="submission" date="2018-04" db="EMBL/GenBank/DDBJ databases">
        <title>Genomic Encyclopedia of Type Strains, Phase IV (KMG-IV): sequencing the most valuable type-strain genomes for metagenomic binning, comparative biology and taxonomic classification.</title>
        <authorList>
            <person name="Goeker M."/>
        </authorList>
    </citation>
    <scope>NUCLEOTIDE SEQUENCE [LARGE SCALE GENOMIC DNA]</scope>
    <source>
        <strain evidence="4 6">DSM 28688</strain>
    </source>
</reference>
<accession>A0A2A2I5Y0</accession>
<feature type="domain" description="Transcription regulator PadR N-terminal" evidence="1">
    <location>
        <begin position="7"/>
        <end position="80"/>
    </location>
</feature>
<evidence type="ECO:0000313" key="5">
    <source>
        <dbReference type="Proteomes" id="UP000218332"/>
    </source>
</evidence>
<reference evidence="3 5" key="1">
    <citation type="submission" date="2017-07" db="EMBL/GenBank/DDBJ databases">
        <title>Tamlnaduibacter salinus (Mi-7) genome sequencing.</title>
        <authorList>
            <person name="Verma A."/>
            <person name="Krishnamurthi S."/>
        </authorList>
    </citation>
    <scope>NUCLEOTIDE SEQUENCE [LARGE SCALE GENOMIC DNA]</scope>
    <source>
        <strain evidence="3 5">Mi-7</strain>
    </source>
</reference>
<dbReference type="PANTHER" id="PTHR43252">
    <property type="entry name" value="TRANSCRIPTIONAL REGULATOR YQJI"/>
    <property type="match status" value="1"/>
</dbReference>
<organism evidence="3 5">
    <name type="scientific">Tamilnaduibacter salinus</name>
    <dbReference type="NCBI Taxonomy" id="1484056"/>
    <lineage>
        <taxon>Bacteria</taxon>
        <taxon>Pseudomonadati</taxon>
        <taxon>Pseudomonadota</taxon>
        <taxon>Gammaproteobacteria</taxon>
        <taxon>Pseudomonadales</taxon>
        <taxon>Marinobacteraceae</taxon>
        <taxon>Tamilnaduibacter</taxon>
    </lineage>
</organism>
<dbReference type="OrthoDB" id="3186544at2"/>
<comment type="caution">
    <text evidence="3">The sequence shown here is derived from an EMBL/GenBank/DDBJ whole genome shotgun (WGS) entry which is preliminary data.</text>
</comment>
<evidence type="ECO:0000313" key="6">
    <source>
        <dbReference type="Proteomes" id="UP000245887"/>
    </source>
</evidence>
<dbReference type="Proteomes" id="UP000218332">
    <property type="component" value="Unassembled WGS sequence"/>
</dbReference>
<name>A0A2A2I5Y0_9GAMM</name>